<dbReference type="EMBL" id="JADKPO010000057">
    <property type="protein sequence ID" value="MBF4770516.1"/>
    <property type="molecule type" value="Genomic_DNA"/>
</dbReference>
<proteinExistence type="predicted"/>
<evidence type="ECO:0008006" key="3">
    <source>
        <dbReference type="Google" id="ProtNLM"/>
    </source>
</evidence>
<accession>A0A930YJ88</accession>
<evidence type="ECO:0000313" key="1">
    <source>
        <dbReference type="EMBL" id="MBF4770516.1"/>
    </source>
</evidence>
<dbReference type="AlphaFoldDB" id="A0A930YJ88"/>
<dbReference type="RefSeq" id="WP_194698660.1">
    <property type="nucleotide sequence ID" value="NZ_JADKPO010000057.1"/>
</dbReference>
<reference evidence="1" key="1">
    <citation type="submission" date="2020-11" db="EMBL/GenBank/DDBJ databases">
        <title>Nocardioides cynanchi sp. nov., isolated from soil of rhizosphere of Cynanchum wilfordii.</title>
        <authorList>
            <person name="Lee J.-S."/>
            <person name="Suh M.K."/>
            <person name="Kim J.-S."/>
        </authorList>
    </citation>
    <scope>NUCLEOTIDE SEQUENCE</scope>
    <source>
        <strain evidence="1">KCTC 19276</strain>
    </source>
</reference>
<dbReference type="Gene3D" id="1.10.1070.20">
    <property type="match status" value="1"/>
</dbReference>
<comment type="caution">
    <text evidence="1">The sequence shown here is derived from an EMBL/GenBank/DDBJ whole genome shotgun (WGS) entry which is preliminary data.</text>
</comment>
<gene>
    <name evidence="1" type="ORF">ISU10_22310</name>
</gene>
<organism evidence="1 2">
    <name type="scientific">Nocardioides agariphilus</name>
    <dbReference type="NCBI Taxonomy" id="433664"/>
    <lineage>
        <taxon>Bacteria</taxon>
        <taxon>Bacillati</taxon>
        <taxon>Actinomycetota</taxon>
        <taxon>Actinomycetes</taxon>
        <taxon>Propionibacteriales</taxon>
        <taxon>Nocardioidaceae</taxon>
        <taxon>Nocardioides</taxon>
    </lineage>
</organism>
<name>A0A930YJ88_9ACTN</name>
<keyword evidence="2" id="KW-1185">Reference proteome</keyword>
<sequence length="302" mass="33027">MEIDVSAWTVIRDEPGGRDKNKRWIAEDADAPRDQHWLWKYRQTTGDGSEAALTDCAEVFTSCLAAAIDLPAAECRFAILDGEPGVISRNVTPHGFNLNTGTTYLPEVEGYQRRPSVGSDPDGGRMRLDEGYTLDSIEQVLEHVEAPPGVSDLSAFAVFAGYLVLDALVGNGDRHPGNWAIMERQSDGARFLAPTYDHGSALGAGLTDDNRRDKDPVAFARRGRANPFSPRKQLLVDLALQAVRRSGADLWVARVAALDEVAIRGTLEAPQGRLSEVASTFMEQVVLENQRRLCHGDAAEDR</sequence>
<protein>
    <recommendedName>
        <fullName evidence="3">HipA-like C-terminal domain-containing protein</fullName>
    </recommendedName>
</protein>
<evidence type="ECO:0000313" key="2">
    <source>
        <dbReference type="Proteomes" id="UP000660668"/>
    </source>
</evidence>
<dbReference type="Proteomes" id="UP000660668">
    <property type="component" value="Unassembled WGS sequence"/>
</dbReference>